<keyword evidence="10" id="KW-1185">Reference proteome</keyword>
<proteinExistence type="predicted"/>
<evidence type="ECO:0000256" key="2">
    <source>
        <dbReference type="ARBA" id="ARBA00022741"/>
    </source>
</evidence>
<evidence type="ECO:0000256" key="4">
    <source>
        <dbReference type="ARBA" id="ARBA00022840"/>
    </source>
</evidence>
<keyword evidence="4 5" id="KW-0067">ATP-binding</keyword>
<dbReference type="PROSITE" id="PS50011">
    <property type="entry name" value="PROTEIN_KINASE_DOM"/>
    <property type="match status" value="1"/>
</dbReference>
<evidence type="ECO:0000313" key="9">
    <source>
        <dbReference type="EMBL" id="MRG97926.1"/>
    </source>
</evidence>
<name>A0A6N7Q3Y9_9BACT</name>
<dbReference type="PROSITE" id="PS00108">
    <property type="entry name" value="PROTEIN_KINASE_ST"/>
    <property type="match status" value="1"/>
</dbReference>
<accession>A0A6N7Q3Y9</accession>
<dbReference type="EMBL" id="WJIE01000022">
    <property type="protein sequence ID" value="MRG97926.1"/>
    <property type="molecule type" value="Genomic_DNA"/>
</dbReference>
<dbReference type="InterPro" id="IPR008271">
    <property type="entry name" value="Ser/Thr_kinase_AS"/>
</dbReference>
<dbReference type="GO" id="GO:0005524">
    <property type="term" value="F:ATP binding"/>
    <property type="evidence" value="ECO:0007669"/>
    <property type="project" value="UniProtKB-UniRule"/>
</dbReference>
<evidence type="ECO:0000256" key="3">
    <source>
        <dbReference type="ARBA" id="ARBA00022777"/>
    </source>
</evidence>
<dbReference type="InterPro" id="IPR000719">
    <property type="entry name" value="Prot_kinase_dom"/>
</dbReference>
<protein>
    <submittedName>
        <fullName evidence="9">Protein kinase</fullName>
    </submittedName>
</protein>
<feature type="region of interest" description="Disordered" evidence="6">
    <location>
        <begin position="419"/>
        <end position="514"/>
    </location>
</feature>
<feature type="transmembrane region" description="Helical" evidence="7">
    <location>
        <begin position="389"/>
        <end position="414"/>
    </location>
</feature>
<evidence type="ECO:0000259" key="8">
    <source>
        <dbReference type="PROSITE" id="PS50011"/>
    </source>
</evidence>
<evidence type="ECO:0000256" key="6">
    <source>
        <dbReference type="SAM" id="MobiDB-lite"/>
    </source>
</evidence>
<evidence type="ECO:0000256" key="5">
    <source>
        <dbReference type="PROSITE-ProRule" id="PRU10141"/>
    </source>
</evidence>
<dbReference type="PANTHER" id="PTHR43289">
    <property type="entry name" value="MITOGEN-ACTIVATED PROTEIN KINASE KINASE KINASE 20-RELATED"/>
    <property type="match status" value="1"/>
</dbReference>
<dbReference type="InterPro" id="IPR011009">
    <property type="entry name" value="Kinase-like_dom_sf"/>
</dbReference>
<evidence type="ECO:0000256" key="7">
    <source>
        <dbReference type="SAM" id="Phobius"/>
    </source>
</evidence>
<evidence type="ECO:0000256" key="1">
    <source>
        <dbReference type="ARBA" id="ARBA00022679"/>
    </source>
</evidence>
<keyword evidence="3 9" id="KW-0418">Kinase</keyword>
<sequence length="514" mass="54297">MRICPACSREYPDARSHCQDDGIKLVSLDKTAALRAEQLVGQLVDGRYRIERVLGHGGMGTIYACRHVVVGKAFAMKVLRPPRSGQSEGVLARFIREAQTANALKSRHIIETTDFGQLDGGPFYVVMELLEGFDLARAMRESRLGPAQLLHVFIQIADTLELVHAHGIVHRDLKPDNVFLVQENGDPLFVKLLDFGIAKVLHSGSSELTEEGMILGTPHYMAPEQARSDGVDHRADVYSLGVMMYRAFTGRLPFIGESTIAVITRHAMDAPEPPSRFVAMDALLESMILRCMAKRPEERPQRMAEVSQALRAIAMKSSGQSWPTPNPGNAPAPYATGNYARISTGNTGVPIPAATPSQVPPPMGETGATQRGFATSATGMHKAPPKQSAAVLVSLIVAALAMGGIGAVIAFAVMRGGGSESSQKASALSAEPPAPSASAAATAPPVIVATAPPATTPTPTTSAAALPTTAPTATPTATQTSARQSSPGPVRTAAPPPTTTTKTGRRSEIRSPFE</sequence>
<dbReference type="Gene3D" id="1.10.510.10">
    <property type="entry name" value="Transferase(Phosphotransferase) domain 1"/>
    <property type="match status" value="1"/>
</dbReference>
<dbReference type="Gene3D" id="3.30.200.20">
    <property type="entry name" value="Phosphorylase Kinase, domain 1"/>
    <property type="match status" value="1"/>
</dbReference>
<dbReference type="SUPFAM" id="SSF56112">
    <property type="entry name" value="Protein kinase-like (PK-like)"/>
    <property type="match status" value="1"/>
</dbReference>
<keyword evidence="1" id="KW-0808">Transferase</keyword>
<dbReference type="GO" id="GO:0004674">
    <property type="term" value="F:protein serine/threonine kinase activity"/>
    <property type="evidence" value="ECO:0007669"/>
    <property type="project" value="TreeGrafter"/>
</dbReference>
<dbReference type="InterPro" id="IPR017441">
    <property type="entry name" value="Protein_kinase_ATP_BS"/>
</dbReference>
<dbReference type="PANTHER" id="PTHR43289:SF34">
    <property type="entry name" value="SERINE_THREONINE-PROTEIN KINASE YBDM-RELATED"/>
    <property type="match status" value="1"/>
</dbReference>
<keyword evidence="7" id="KW-0812">Transmembrane</keyword>
<organism evidence="9 10">
    <name type="scientific">Polyangium spumosum</name>
    <dbReference type="NCBI Taxonomy" id="889282"/>
    <lineage>
        <taxon>Bacteria</taxon>
        <taxon>Pseudomonadati</taxon>
        <taxon>Myxococcota</taxon>
        <taxon>Polyangia</taxon>
        <taxon>Polyangiales</taxon>
        <taxon>Polyangiaceae</taxon>
        <taxon>Polyangium</taxon>
    </lineage>
</organism>
<reference evidence="9 10" key="1">
    <citation type="submission" date="2019-10" db="EMBL/GenBank/DDBJ databases">
        <title>A soil myxobacterium in the family Polyangiaceae.</title>
        <authorList>
            <person name="Li Y."/>
            <person name="Wang J."/>
        </authorList>
    </citation>
    <scope>NUCLEOTIDE SEQUENCE [LARGE SCALE GENOMIC DNA]</scope>
    <source>
        <strain evidence="9 10">DSM 14734</strain>
    </source>
</reference>
<feature type="binding site" evidence="5">
    <location>
        <position position="77"/>
    </location>
    <ligand>
        <name>ATP</name>
        <dbReference type="ChEBI" id="CHEBI:30616"/>
    </ligand>
</feature>
<keyword evidence="2 5" id="KW-0547">Nucleotide-binding</keyword>
<feature type="compositionally biased region" description="Low complexity" evidence="6">
    <location>
        <begin position="425"/>
        <end position="493"/>
    </location>
</feature>
<evidence type="ECO:0000313" key="10">
    <source>
        <dbReference type="Proteomes" id="UP000440224"/>
    </source>
</evidence>
<dbReference type="PROSITE" id="PS00107">
    <property type="entry name" value="PROTEIN_KINASE_ATP"/>
    <property type="match status" value="1"/>
</dbReference>
<dbReference type="CDD" id="cd14014">
    <property type="entry name" value="STKc_PknB_like"/>
    <property type="match status" value="1"/>
</dbReference>
<dbReference type="AlphaFoldDB" id="A0A6N7Q3Y9"/>
<keyword evidence="7" id="KW-1133">Transmembrane helix</keyword>
<keyword evidence="7" id="KW-0472">Membrane</keyword>
<comment type="caution">
    <text evidence="9">The sequence shown here is derived from an EMBL/GenBank/DDBJ whole genome shotgun (WGS) entry which is preliminary data.</text>
</comment>
<dbReference type="SMART" id="SM00220">
    <property type="entry name" value="S_TKc"/>
    <property type="match status" value="1"/>
</dbReference>
<dbReference type="Proteomes" id="UP000440224">
    <property type="component" value="Unassembled WGS sequence"/>
</dbReference>
<dbReference type="RefSeq" id="WP_153824700.1">
    <property type="nucleotide sequence ID" value="NZ_WJIE01000022.1"/>
</dbReference>
<dbReference type="Pfam" id="PF00069">
    <property type="entry name" value="Pkinase"/>
    <property type="match status" value="1"/>
</dbReference>
<feature type="compositionally biased region" description="Basic and acidic residues" evidence="6">
    <location>
        <begin position="505"/>
        <end position="514"/>
    </location>
</feature>
<feature type="domain" description="Protein kinase" evidence="8">
    <location>
        <begin position="48"/>
        <end position="311"/>
    </location>
</feature>
<gene>
    <name evidence="9" type="ORF">GF068_39300</name>
</gene>
<dbReference type="OrthoDB" id="9801841at2"/>